<keyword evidence="2" id="KW-0963">Cytoplasm</keyword>
<dbReference type="SUPFAM" id="SSF110395">
    <property type="entry name" value="CutC-like"/>
    <property type="match status" value="1"/>
</dbReference>
<name>A0ABT2J6A8_9PSEU</name>
<dbReference type="InterPro" id="IPR036822">
    <property type="entry name" value="CutC-like_dom_sf"/>
</dbReference>
<dbReference type="Proteomes" id="UP001156441">
    <property type="component" value="Unassembled WGS sequence"/>
</dbReference>
<organism evidence="3 4">
    <name type="scientific">Actinophytocola gossypii</name>
    <dbReference type="NCBI Taxonomy" id="2812003"/>
    <lineage>
        <taxon>Bacteria</taxon>
        <taxon>Bacillati</taxon>
        <taxon>Actinomycetota</taxon>
        <taxon>Actinomycetes</taxon>
        <taxon>Pseudonocardiales</taxon>
        <taxon>Pseudonocardiaceae</taxon>
    </lineage>
</organism>
<keyword evidence="4" id="KW-1185">Reference proteome</keyword>
<gene>
    <name evidence="2" type="primary">cutC</name>
    <name evidence="3" type="ORF">JT362_08370</name>
</gene>
<comment type="caution">
    <text evidence="3">The sequence shown here is derived from an EMBL/GenBank/DDBJ whole genome shotgun (WGS) entry which is preliminary data.</text>
</comment>
<dbReference type="Gene3D" id="3.20.20.380">
    <property type="entry name" value="Copper homeostasis (CutC) domain"/>
    <property type="match status" value="1"/>
</dbReference>
<protein>
    <recommendedName>
        <fullName evidence="2">PF03932 family protein CutC</fullName>
    </recommendedName>
</protein>
<comment type="caution">
    <text evidence="2">Once thought to be involved in copper homeostasis, experiments in E.coli have shown this is not the case.</text>
</comment>
<dbReference type="InterPro" id="IPR005627">
    <property type="entry name" value="CutC-like"/>
</dbReference>
<sequence>MTVRVEISVDSIAGVLAAVRAGADRVELCAAAAEGGLTPSAGLIERAVALAGDRVEVHVLVRPRPGGFHYAPEELAVMRRDVVLAGECGAAGVVVGALDNAGRVDRECAGLVAAAGGLPVTFHRAIDVAEDSVRALEDVAALGFARVLTSGRRRSVLDGLGLVRELVERADGRVAVMACGGVRAGNARRVLDATGVRDLHAAPRRPAGAAGAGAVSFAGVGAPAGSDRFDTDEDEAAELCQVTRNSAV</sequence>
<reference evidence="3 4" key="1">
    <citation type="submission" date="2021-02" db="EMBL/GenBank/DDBJ databases">
        <title>Actinophytocola xerophila sp. nov., isolated from soil of cotton cropping field.</title>
        <authorList>
            <person name="Huang R."/>
            <person name="Chen X."/>
            <person name="Ge X."/>
            <person name="Liu W."/>
        </authorList>
    </citation>
    <scope>NUCLEOTIDE SEQUENCE [LARGE SCALE GENOMIC DNA]</scope>
    <source>
        <strain evidence="3 4">S1-96</strain>
    </source>
</reference>
<accession>A0ABT2J6A8</accession>
<comment type="similarity">
    <text evidence="1 2">Belongs to the CutC family.</text>
</comment>
<dbReference type="HAMAP" id="MF_00795">
    <property type="entry name" value="CutC"/>
    <property type="match status" value="1"/>
</dbReference>
<proteinExistence type="inferred from homology"/>
<dbReference type="PANTHER" id="PTHR12598">
    <property type="entry name" value="COPPER HOMEOSTASIS PROTEIN CUTC"/>
    <property type="match status" value="1"/>
</dbReference>
<evidence type="ECO:0000256" key="2">
    <source>
        <dbReference type="HAMAP-Rule" id="MF_00795"/>
    </source>
</evidence>
<evidence type="ECO:0000313" key="3">
    <source>
        <dbReference type="EMBL" id="MCT2583129.1"/>
    </source>
</evidence>
<evidence type="ECO:0000256" key="1">
    <source>
        <dbReference type="ARBA" id="ARBA00007768"/>
    </source>
</evidence>
<evidence type="ECO:0000313" key="4">
    <source>
        <dbReference type="Proteomes" id="UP001156441"/>
    </source>
</evidence>
<dbReference type="RefSeq" id="WP_260190499.1">
    <property type="nucleotide sequence ID" value="NZ_JAFFZE010000009.1"/>
</dbReference>
<comment type="subcellular location">
    <subcellularLocation>
        <location evidence="2">Cytoplasm</location>
    </subcellularLocation>
</comment>
<dbReference type="Pfam" id="PF03932">
    <property type="entry name" value="CutC"/>
    <property type="match status" value="1"/>
</dbReference>
<dbReference type="EMBL" id="JAFFZE010000009">
    <property type="protein sequence ID" value="MCT2583129.1"/>
    <property type="molecule type" value="Genomic_DNA"/>
</dbReference>
<dbReference type="PANTHER" id="PTHR12598:SF0">
    <property type="entry name" value="COPPER HOMEOSTASIS PROTEIN CUTC HOMOLOG"/>
    <property type="match status" value="1"/>
</dbReference>